<dbReference type="STRING" id="336831.WG68_04445"/>
<dbReference type="EMBL" id="LAHO01000003">
    <property type="protein sequence ID" value="KKO46561.1"/>
    <property type="molecule type" value="Genomic_DNA"/>
</dbReference>
<reference evidence="1 2" key="1">
    <citation type="submission" date="2015-03" db="EMBL/GenBank/DDBJ databases">
        <title>Draft genome sequences of two protease-producing strains of Arsukibacterium isolated from two cold and alkaline environments.</title>
        <authorList>
            <person name="Lylloff J.E."/>
            <person name="Skov L.B."/>
            <person name="Jepsen M."/>
            <person name="Hallin P.F."/>
            <person name="Sorensen S.J."/>
            <person name="Stougaard P."/>
            <person name="Glaring M.A."/>
        </authorList>
    </citation>
    <scope>NUCLEOTIDE SEQUENCE [LARGE SCALE GENOMIC DNA]</scope>
    <source>
        <strain evidence="1 2">GCM72</strain>
    </source>
</reference>
<proteinExistence type="predicted"/>
<comment type="caution">
    <text evidence="1">The sequence shown here is derived from an EMBL/GenBank/DDBJ whole genome shotgun (WGS) entry which is preliminary data.</text>
</comment>
<keyword evidence="2" id="KW-1185">Reference proteome</keyword>
<evidence type="ECO:0000313" key="1">
    <source>
        <dbReference type="EMBL" id="KKO46561.1"/>
    </source>
</evidence>
<dbReference type="RefSeq" id="WP_046556449.1">
    <property type="nucleotide sequence ID" value="NZ_LAHO01000003.1"/>
</dbReference>
<gene>
    <name evidence="1" type="ORF">WG68_04445</name>
</gene>
<dbReference type="AlphaFoldDB" id="A0A0M2V7G0"/>
<evidence type="ECO:0000313" key="2">
    <source>
        <dbReference type="Proteomes" id="UP000034228"/>
    </source>
</evidence>
<sequence>MSLSRRLIETLVKEEVCNNNDKYGDLNVDKIIELSNQVFLMQVTLIESKSVKKSVQDKIEHFNALMFDS</sequence>
<organism evidence="1 2">
    <name type="scientific">Arsukibacterium ikkense</name>
    <dbReference type="NCBI Taxonomy" id="336831"/>
    <lineage>
        <taxon>Bacteria</taxon>
        <taxon>Pseudomonadati</taxon>
        <taxon>Pseudomonadota</taxon>
        <taxon>Gammaproteobacteria</taxon>
        <taxon>Chromatiales</taxon>
        <taxon>Chromatiaceae</taxon>
        <taxon>Arsukibacterium</taxon>
    </lineage>
</organism>
<dbReference type="Proteomes" id="UP000034228">
    <property type="component" value="Unassembled WGS sequence"/>
</dbReference>
<name>A0A0M2V7G0_9GAMM</name>
<protein>
    <submittedName>
        <fullName evidence="1">Uncharacterized protein</fullName>
    </submittedName>
</protein>
<accession>A0A0M2V7G0</accession>